<reference evidence="3" key="1">
    <citation type="submission" date="2017-09" db="EMBL/GenBank/DDBJ databases">
        <title>Depth-based differentiation of microbial function through sediment-hosted aquifers and enrichment of novel symbionts in the deep terrestrial subsurface.</title>
        <authorList>
            <person name="Probst A.J."/>
            <person name="Ladd B."/>
            <person name="Jarett J.K."/>
            <person name="Geller-Mcgrath D.E."/>
            <person name="Sieber C.M.K."/>
            <person name="Emerson J.B."/>
            <person name="Anantharaman K."/>
            <person name="Thomas B.C."/>
            <person name="Malmstrom R."/>
            <person name="Stieglmeier M."/>
            <person name="Klingl A."/>
            <person name="Woyke T."/>
            <person name="Ryan C.M."/>
            <person name="Banfield J.F."/>
        </authorList>
    </citation>
    <scope>NUCLEOTIDE SEQUENCE [LARGE SCALE GENOMIC DNA]</scope>
</reference>
<dbReference type="Proteomes" id="UP000231252">
    <property type="component" value="Unassembled WGS sequence"/>
</dbReference>
<organism evidence="2 3">
    <name type="scientific">candidate division WWE3 bacterium CG08_land_8_20_14_0_20_41_10</name>
    <dbReference type="NCBI Taxonomy" id="1975085"/>
    <lineage>
        <taxon>Bacteria</taxon>
        <taxon>Katanobacteria</taxon>
    </lineage>
</organism>
<comment type="caution">
    <text evidence="2">The sequence shown here is derived from an EMBL/GenBank/DDBJ whole genome shotgun (WGS) entry which is preliminary data.</text>
</comment>
<dbReference type="EMBL" id="PEYU01000083">
    <property type="protein sequence ID" value="PIS22109.1"/>
    <property type="molecule type" value="Genomic_DNA"/>
</dbReference>
<keyword evidence="1" id="KW-0472">Membrane</keyword>
<feature type="transmembrane region" description="Helical" evidence="1">
    <location>
        <begin position="20"/>
        <end position="45"/>
    </location>
</feature>
<protein>
    <submittedName>
        <fullName evidence="2">Uncharacterized protein</fullName>
    </submittedName>
</protein>
<gene>
    <name evidence="2" type="ORF">COT50_03785</name>
</gene>
<evidence type="ECO:0000313" key="3">
    <source>
        <dbReference type="Proteomes" id="UP000231252"/>
    </source>
</evidence>
<evidence type="ECO:0000256" key="1">
    <source>
        <dbReference type="SAM" id="Phobius"/>
    </source>
</evidence>
<sequence>MQFPVQTKGLSTKANNPKGYALIEILLAFGISVVVILAMVSLAVVTIKASTTNRAYAEAGKIAQSQAELLKLKRDTSTWSTFWTSTVVPCSTTLCYFHPTTKTLVTGSSGSVGTGPSAVSFSFSTSYNPLDAKQFNYTVITTWNISNVSKTYKIEGLLSDWRSL</sequence>
<name>A0A2H0XD71_UNCKA</name>
<dbReference type="AlphaFoldDB" id="A0A2H0XD71"/>
<evidence type="ECO:0000313" key="2">
    <source>
        <dbReference type="EMBL" id="PIS22109.1"/>
    </source>
</evidence>
<proteinExistence type="predicted"/>
<keyword evidence="1" id="KW-0812">Transmembrane</keyword>
<accession>A0A2H0XD71</accession>
<keyword evidence="1" id="KW-1133">Transmembrane helix</keyword>